<evidence type="ECO:0000313" key="3">
    <source>
        <dbReference type="Proteomes" id="UP000826709"/>
    </source>
</evidence>
<dbReference type="PANTHER" id="PTHR23355:SF9">
    <property type="entry name" value="DIS3-LIKE EXONUCLEASE 2"/>
    <property type="match status" value="1"/>
</dbReference>
<dbReference type="KEGG" id="mfk:E2N92_07055"/>
<dbReference type="InterPro" id="IPR001900">
    <property type="entry name" value="RNase_II/R"/>
</dbReference>
<reference evidence="2" key="2">
    <citation type="submission" date="2019-03" db="EMBL/GenBank/DDBJ databases">
        <authorList>
            <person name="Chen S.-C."/>
            <person name="Wu S.-Y."/>
            <person name="Lai M.-C."/>
        </authorList>
    </citation>
    <scope>NUCLEOTIDE SEQUENCE</scope>
    <source>
        <strain evidence="2">ML15</strain>
    </source>
</reference>
<dbReference type="GO" id="GO:0006402">
    <property type="term" value="P:mRNA catabolic process"/>
    <property type="evidence" value="ECO:0007669"/>
    <property type="project" value="TreeGrafter"/>
</dbReference>
<dbReference type="GO" id="GO:0004540">
    <property type="term" value="F:RNA nuclease activity"/>
    <property type="evidence" value="ECO:0007669"/>
    <property type="project" value="InterPro"/>
</dbReference>
<accession>A0A8G1EHQ3</accession>
<dbReference type="InterPro" id="IPR040596">
    <property type="entry name" value="RNase_II_C_S1"/>
</dbReference>
<organism evidence="2 3">
    <name type="scientific">Methanofollis formosanus</name>
    <dbReference type="NCBI Taxonomy" id="299308"/>
    <lineage>
        <taxon>Archaea</taxon>
        <taxon>Methanobacteriati</taxon>
        <taxon>Methanobacteriota</taxon>
        <taxon>Stenosarchaea group</taxon>
        <taxon>Methanomicrobia</taxon>
        <taxon>Methanomicrobiales</taxon>
        <taxon>Methanomicrobiaceae</taxon>
        <taxon>Methanofollis</taxon>
    </lineage>
</organism>
<feature type="domain" description="RNB" evidence="1">
    <location>
        <begin position="46"/>
        <end position="380"/>
    </location>
</feature>
<dbReference type="SMART" id="SM00955">
    <property type="entry name" value="RNB"/>
    <property type="match status" value="1"/>
</dbReference>
<dbReference type="InterPro" id="IPR012340">
    <property type="entry name" value="NA-bd_OB-fold"/>
</dbReference>
<gene>
    <name evidence="2" type="ORF">E2N92_07055</name>
</gene>
<dbReference type="OrthoDB" id="134933at2157"/>
<dbReference type="Pfam" id="PF00773">
    <property type="entry name" value="RNB"/>
    <property type="match status" value="1"/>
</dbReference>
<proteinExistence type="predicted"/>
<reference evidence="2" key="1">
    <citation type="journal article" date="2005" name="Int. J. Syst. Evol. Microbiol.">
        <title>Methanofollis formosanus sp. nov., isolated from a fish pond.</title>
        <authorList>
            <person name="Wu S.Y."/>
            <person name="Chen S.C."/>
            <person name="Lai M.C."/>
        </authorList>
    </citation>
    <scope>NUCLEOTIDE SEQUENCE</scope>
    <source>
        <strain evidence="2">ML15</strain>
    </source>
</reference>
<protein>
    <submittedName>
        <fullName evidence="2">RNB domain-containing ribonuclease</fullName>
    </submittedName>
</protein>
<dbReference type="AlphaFoldDB" id="A0A8G1EHQ3"/>
<evidence type="ECO:0000259" key="1">
    <source>
        <dbReference type="SMART" id="SM00955"/>
    </source>
</evidence>
<dbReference type="Pfam" id="PF18614">
    <property type="entry name" value="RNase_II_C_S1"/>
    <property type="match status" value="1"/>
</dbReference>
<dbReference type="EMBL" id="CP037968">
    <property type="protein sequence ID" value="QYZ80416.1"/>
    <property type="molecule type" value="Genomic_DNA"/>
</dbReference>
<dbReference type="SUPFAM" id="SSF50249">
    <property type="entry name" value="Nucleic acid-binding proteins"/>
    <property type="match status" value="2"/>
</dbReference>
<sequence length="509" mass="56596">MNEHAPIDLKAIARSTMQTYGFYPGFSRAVEREVGAIEAPAVPEDVADLRSLLWSSIDNIDSLDLDQIEHCERARRGGILVRVAITDVDAAVPKASATDRHAAHNGTAVYTGVETFSMLPERLSHGITSLLPGGPGRLAVVVEYTVRRDGSTRPGRVYRAVVSNRAKLVYEEVGDWLDGVGGPPAALADVPGLKEQLLLQDEAARRLRRYRTEHGALDLETIEARAVMEEETVTDLVVPRQNAARRLIEEFMIGANRAMTAFLDGAGVPMIQRVVLRPKNWEGIVKTAAGYGWHLPARPSAKALSKFLARRKKADPERFPDLSLTIVKLIGHGIYLPLEHGEPPYGHFGLAVTDYTHGTAPNRRYVDVVIQRLIKAALRGERCPYTRDELEDLAAWLTNREIASEKVERFMRKAAAAVLLQDRTGEVFDAIVTGASEKGTYVRLLAPPVEGRVMQGELGLYVGKNVRVRLIRTDPYNGYIDFERVWGRERSRLTRSPARTPYRSRTRGR</sequence>
<dbReference type="InterPro" id="IPR050180">
    <property type="entry name" value="RNR_Ribonuclease"/>
</dbReference>
<dbReference type="GO" id="GO:0005829">
    <property type="term" value="C:cytosol"/>
    <property type="evidence" value="ECO:0007669"/>
    <property type="project" value="TreeGrafter"/>
</dbReference>
<dbReference type="PANTHER" id="PTHR23355">
    <property type="entry name" value="RIBONUCLEASE"/>
    <property type="match status" value="1"/>
</dbReference>
<keyword evidence="3" id="KW-1185">Reference proteome</keyword>
<dbReference type="RefSeq" id="WP_220682968.1">
    <property type="nucleotide sequence ID" value="NZ_CP037968.1"/>
</dbReference>
<name>A0A8G1EHQ3_9EURY</name>
<evidence type="ECO:0000313" key="2">
    <source>
        <dbReference type="EMBL" id="QYZ80416.1"/>
    </source>
</evidence>
<dbReference type="GO" id="GO:0003723">
    <property type="term" value="F:RNA binding"/>
    <property type="evidence" value="ECO:0007669"/>
    <property type="project" value="InterPro"/>
</dbReference>
<dbReference type="Proteomes" id="UP000826709">
    <property type="component" value="Chromosome"/>
</dbReference>